<evidence type="ECO:0000313" key="2">
    <source>
        <dbReference type="EMBL" id="KNE59704.1"/>
    </source>
</evidence>
<feature type="chain" id="PRO_5005548021" description="Cyanovirin-N domain-containing protein" evidence="1">
    <location>
        <begin position="24"/>
        <end position="211"/>
    </location>
</feature>
<accession>A0A0L0SBC2</accession>
<evidence type="ECO:0000313" key="3">
    <source>
        <dbReference type="Proteomes" id="UP000054350"/>
    </source>
</evidence>
<dbReference type="Proteomes" id="UP000054350">
    <property type="component" value="Unassembled WGS sequence"/>
</dbReference>
<keyword evidence="1" id="KW-0732">Signal</keyword>
<protein>
    <recommendedName>
        <fullName evidence="4">Cyanovirin-N domain-containing protein</fullName>
    </recommendedName>
</protein>
<proteinExistence type="predicted"/>
<dbReference type="EMBL" id="GG745335">
    <property type="protein sequence ID" value="KNE59704.1"/>
    <property type="molecule type" value="Genomic_DNA"/>
</dbReference>
<dbReference type="OrthoDB" id="10296501at2759"/>
<evidence type="ECO:0008006" key="4">
    <source>
        <dbReference type="Google" id="ProtNLM"/>
    </source>
</evidence>
<gene>
    <name evidence="2" type="ORF">AMAG_05168</name>
</gene>
<sequence>MKQLGINVLALLAVLFHAQTSSARWLDRLAFPSQSFVQSANGRANAGRCIDFAPETATEWNGADLVLQPCYVNNPKNTFHIGTLDNYGMPIISNALPELNRRCWRRDAYCTFECPNLTTNGPSSEYWLDGTRLACSLNDQDRLSCVTAVPLLGPSTVDGGCACECDWRDPGHRGLMPSQSKQWFPVPQLRTSPDMPEVLRKTLTANATVGK</sequence>
<feature type="signal peptide" evidence="1">
    <location>
        <begin position="1"/>
        <end position="23"/>
    </location>
</feature>
<dbReference type="AlphaFoldDB" id="A0A0L0SBC2"/>
<keyword evidence="3" id="KW-1185">Reference proteome</keyword>
<name>A0A0L0SBC2_ALLM3</name>
<organism evidence="2 3">
    <name type="scientific">Allomyces macrogynus (strain ATCC 38327)</name>
    <name type="common">Allomyces javanicus var. macrogynus</name>
    <dbReference type="NCBI Taxonomy" id="578462"/>
    <lineage>
        <taxon>Eukaryota</taxon>
        <taxon>Fungi</taxon>
        <taxon>Fungi incertae sedis</taxon>
        <taxon>Blastocladiomycota</taxon>
        <taxon>Blastocladiomycetes</taxon>
        <taxon>Blastocladiales</taxon>
        <taxon>Blastocladiaceae</taxon>
        <taxon>Allomyces</taxon>
    </lineage>
</organism>
<dbReference type="VEuPathDB" id="FungiDB:AMAG_05168"/>
<reference evidence="2 3" key="1">
    <citation type="submission" date="2009-11" db="EMBL/GenBank/DDBJ databases">
        <title>Annotation of Allomyces macrogynus ATCC 38327.</title>
        <authorList>
            <consortium name="The Broad Institute Genome Sequencing Platform"/>
            <person name="Russ C."/>
            <person name="Cuomo C."/>
            <person name="Burger G."/>
            <person name="Gray M.W."/>
            <person name="Holland P.W.H."/>
            <person name="King N."/>
            <person name="Lang F.B.F."/>
            <person name="Roger A.J."/>
            <person name="Ruiz-Trillo I."/>
            <person name="Young S.K."/>
            <person name="Zeng Q."/>
            <person name="Gargeya S."/>
            <person name="Fitzgerald M."/>
            <person name="Haas B."/>
            <person name="Abouelleil A."/>
            <person name="Alvarado L."/>
            <person name="Arachchi H.M."/>
            <person name="Berlin A."/>
            <person name="Chapman S.B."/>
            <person name="Gearin G."/>
            <person name="Goldberg J."/>
            <person name="Griggs A."/>
            <person name="Gujja S."/>
            <person name="Hansen M."/>
            <person name="Heiman D."/>
            <person name="Howarth C."/>
            <person name="Larimer J."/>
            <person name="Lui A."/>
            <person name="MacDonald P.J.P."/>
            <person name="McCowen C."/>
            <person name="Montmayeur A."/>
            <person name="Murphy C."/>
            <person name="Neiman D."/>
            <person name="Pearson M."/>
            <person name="Priest M."/>
            <person name="Roberts A."/>
            <person name="Saif S."/>
            <person name="Shea T."/>
            <person name="Sisk P."/>
            <person name="Stolte C."/>
            <person name="Sykes S."/>
            <person name="Wortman J."/>
            <person name="Nusbaum C."/>
            <person name="Birren B."/>
        </authorList>
    </citation>
    <scope>NUCLEOTIDE SEQUENCE [LARGE SCALE GENOMIC DNA]</scope>
    <source>
        <strain evidence="2 3">ATCC 38327</strain>
    </source>
</reference>
<reference evidence="3" key="2">
    <citation type="submission" date="2009-11" db="EMBL/GenBank/DDBJ databases">
        <title>The Genome Sequence of Allomyces macrogynus strain ATCC 38327.</title>
        <authorList>
            <consortium name="The Broad Institute Genome Sequencing Platform"/>
            <person name="Russ C."/>
            <person name="Cuomo C."/>
            <person name="Shea T."/>
            <person name="Young S.K."/>
            <person name="Zeng Q."/>
            <person name="Koehrsen M."/>
            <person name="Haas B."/>
            <person name="Borodovsky M."/>
            <person name="Guigo R."/>
            <person name="Alvarado L."/>
            <person name="Berlin A."/>
            <person name="Borenstein D."/>
            <person name="Chen Z."/>
            <person name="Engels R."/>
            <person name="Freedman E."/>
            <person name="Gellesch M."/>
            <person name="Goldberg J."/>
            <person name="Griggs A."/>
            <person name="Gujja S."/>
            <person name="Heiman D."/>
            <person name="Hepburn T."/>
            <person name="Howarth C."/>
            <person name="Jen D."/>
            <person name="Larson L."/>
            <person name="Lewis B."/>
            <person name="Mehta T."/>
            <person name="Park D."/>
            <person name="Pearson M."/>
            <person name="Roberts A."/>
            <person name="Saif S."/>
            <person name="Shenoy N."/>
            <person name="Sisk P."/>
            <person name="Stolte C."/>
            <person name="Sykes S."/>
            <person name="Walk T."/>
            <person name="White J."/>
            <person name="Yandava C."/>
            <person name="Burger G."/>
            <person name="Gray M.W."/>
            <person name="Holland P.W.H."/>
            <person name="King N."/>
            <person name="Lang F.B.F."/>
            <person name="Roger A.J."/>
            <person name="Ruiz-Trillo I."/>
            <person name="Lander E."/>
            <person name="Nusbaum C."/>
        </authorList>
    </citation>
    <scope>NUCLEOTIDE SEQUENCE [LARGE SCALE GENOMIC DNA]</scope>
    <source>
        <strain evidence="3">ATCC 38327</strain>
    </source>
</reference>
<evidence type="ECO:0000256" key="1">
    <source>
        <dbReference type="SAM" id="SignalP"/>
    </source>
</evidence>